<dbReference type="GeneID" id="67211508"/>
<dbReference type="EMBL" id="JBHMAJ010000002">
    <property type="protein sequence ID" value="MFB9823362.1"/>
    <property type="molecule type" value="Genomic_DNA"/>
</dbReference>
<dbReference type="AlphaFoldDB" id="A0ABD5MIN9"/>
<proteinExistence type="predicted"/>
<sequence>MTDDTADVPDGRHTAVVDRFEGDLAVLEVTTPDGLREFVVDEQELPEDGRHQDAVLEVTVKSQELVDAIYNERETESRAGSAQDRFDQLSNRLGSERSDDHS</sequence>
<keyword evidence="3" id="KW-1185">Reference proteome</keyword>
<dbReference type="InterPro" id="IPR021377">
    <property type="entry name" value="DUF3006"/>
</dbReference>
<accession>A0ABD5MIN9</accession>
<evidence type="ECO:0000313" key="2">
    <source>
        <dbReference type="EMBL" id="MFB9823362.1"/>
    </source>
</evidence>
<evidence type="ECO:0000313" key="3">
    <source>
        <dbReference type="Proteomes" id="UP001589595"/>
    </source>
</evidence>
<gene>
    <name evidence="2" type="ORF">ACFFOL_04060</name>
</gene>
<feature type="region of interest" description="Disordered" evidence="1">
    <location>
        <begin position="72"/>
        <end position="102"/>
    </location>
</feature>
<organism evidence="2 3">
    <name type="scientific">Halobaculum roseum</name>
    <dbReference type="NCBI Taxonomy" id="2175149"/>
    <lineage>
        <taxon>Archaea</taxon>
        <taxon>Methanobacteriati</taxon>
        <taxon>Methanobacteriota</taxon>
        <taxon>Stenosarchaea group</taxon>
        <taxon>Halobacteria</taxon>
        <taxon>Halobacteriales</taxon>
        <taxon>Haloferacaceae</taxon>
        <taxon>Halobaculum</taxon>
    </lineage>
</organism>
<comment type="caution">
    <text evidence="2">The sequence shown here is derived from an EMBL/GenBank/DDBJ whole genome shotgun (WGS) entry which is preliminary data.</text>
</comment>
<name>A0ABD5MIN9_9EURY</name>
<dbReference type="RefSeq" id="WP_222921384.1">
    <property type="nucleotide sequence ID" value="NZ_CP082286.1"/>
</dbReference>
<dbReference type="Proteomes" id="UP001589595">
    <property type="component" value="Unassembled WGS sequence"/>
</dbReference>
<protein>
    <submittedName>
        <fullName evidence="2">DUF3006 domain-containing protein</fullName>
    </submittedName>
</protein>
<reference evidence="2" key="1">
    <citation type="submission" date="2024-09" db="EMBL/GenBank/DDBJ databases">
        <authorList>
            <person name="Sun Q."/>
        </authorList>
    </citation>
    <scope>NUCLEOTIDE SEQUENCE [LARGE SCALE GENOMIC DNA]</scope>
    <source>
        <strain evidence="2">JCM 31273</strain>
    </source>
</reference>
<dbReference type="Pfam" id="PF11213">
    <property type="entry name" value="DUF3006"/>
    <property type="match status" value="1"/>
</dbReference>
<evidence type="ECO:0000256" key="1">
    <source>
        <dbReference type="SAM" id="MobiDB-lite"/>
    </source>
</evidence>